<dbReference type="PANTHER" id="PTHR34597:SF1">
    <property type="entry name" value="HEME_HEMOPEXIN TRANSPORTER PROTEIN HUXB"/>
    <property type="match status" value="1"/>
</dbReference>
<accession>A0ABW7H6M3</accession>
<dbReference type="InterPro" id="IPR013686">
    <property type="entry name" value="Polypept-transport_assoc_ShlB"/>
</dbReference>
<feature type="domain" description="Haemolysin activator HlyB C-terminal" evidence="4">
    <location>
        <begin position="195"/>
        <end position="480"/>
    </location>
</feature>
<dbReference type="RefSeq" id="WP_394406487.1">
    <property type="nucleotide sequence ID" value="NZ_JBIGIC010000001.1"/>
</dbReference>
<dbReference type="Pfam" id="PF08479">
    <property type="entry name" value="POTRA_2"/>
    <property type="match status" value="1"/>
</dbReference>
<keyword evidence="1" id="KW-0472">Membrane</keyword>
<dbReference type="Gene3D" id="2.40.160.50">
    <property type="entry name" value="membrane protein fhac: a member of the omp85/tpsb transporter family"/>
    <property type="match status" value="1"/>
</dbReference>
<name>A0ABW7H6M3_9BURK</name>
<proteinExistence type="predicted"/>
<sequence>MLIGLVGGPVGAQTAPDAGQLLQQNQRNKAAVLPRPGEGATVATPPPTLQVASGATVTVKSFRFQGNTLLSDAQLQRMVTGYLDRPISFAELQEAAALVAKRYTAAGRLARVFLPAQDVTEGVVTLQVLEARYGGTQVAQSGQHVSTERALAMLEQGQQPGQALDLVALDRALLLVGDLPGVQAGASLVPGRAAGETAVVLNLQDKPTVSGAAGIDNGGTRSTGEARVNASMALNGAMGLGDLWTAQASASRGSSFVQLGASMPVGPAGTRIGLSGNALRYHLVGDFEALNARGTASAWGLDVSHPLVRLRDVNLLLQAGVDDKRFHNKANGADASVYDSQVWTVALSANEVDEHGGAGTTTGYVGAQFGRLDLNGSPSQAFDAAGPRTDGSFRKLRYQLAREQALLGEWSAFVSLQGQWANRNLDSSEKFYLGGPQGVRAYPVSEGGGASGQLVSAELRVRLGGGWRLAAFGDWGHIRTYVDDGFVGATAPSRYSLKGGGLSVDYSTPGGTSLNGVWARRIGSNPLADAQGRDLDGSLRRNRFWLLASQQF</sequence>
<gene>
    <name evidence="6" type="ORF">ACG04R_02620</name>
</gene>
<organism evidence="6 7">
    <name type="scientific">Pelomonas candidula</name>
    <dbReference type="NCBI Taxonomy" id="3299025"/>
    <lineage>
        <taxon>Bacteria</taxon>
        <taxon>Pseudomonadati</taxon>
        <taxon>Pseudomonadota</taxon>
        <taxon>Betaproteobacteria</taxon>
        <taxon>Burkholderiales</taxon>
        <taxon>Sphaerotilaceae</taxon>
        <taxon>Roseateles</taxon>
    </lineage>
</organism>
<dbReference type="EMBL" id="JBIGIC010000001">
    <property type="protein sequence ID" value="MFG6485546.1"/>
    <property type="molecule type" value="Genomic_DNA"/>
</dbReference>
<evidence type="ECO:0000256" key="3">
    <source>
        <dbReference type="ARBA" id="ARBA00023237"/>
    </source>
</evidence>
<feature type="domain" description="Polypeptide-transport-associated ShlB-type" evidence="5">
    <location>
        <begin position="58"/>
        <end position="130"/>
    </location>
</feature>
<keyword evidence="2" id="KW-0812">Transmembrane</keyword>
<evidence type="ECO:0000256" key="2">
    <source>
        <dbReference type="ARBA" id="ARBA00022692"/>
    </source>
</evidence>
<keyword evidence="7" id="KW-1185">Reference proteome</keyword>
<keyword evidence="1" id="KW-1134">Transmembrane beta strand</keyword>
<keyword evidence="3" id="KW-0998">Cell outer membrane</keyword>
<evidence type="ECO:0000259" key="5">
    <source>
        <dbReference type="Pfam" id="PF08479"/>
    </source>
</evidence>
<dbReference type="PANTHER" id="PTHR34597">
    <property type="entry name" value="SLR1661 PROTEIN"/>
    <property type="match status" value="1"/>
</dbReference>
<reference evidence="6 7" key="1">
    <citation type="submission" date="2024-08" db="EMBL/GenBank/DDBJ databases">
        <authorList>
            <person name="Lu H."/>
        </authorList>
    </citation>
    <scope>NUCLEOTIDE SEQUENCE [LARGE SCALE GENOMIC DNA]</scope>
    <source>
        <strain evidence="6 7">BYS78W</strain>
    </source>
</reference>
<dbReference type="InterPro" id="IPR005565">
    <property type="entry name" value="Hemolysn_activator_HlyB_C"/>
</dbReference>
<dbReference type="Proteomes" id="UP001606134">
    <property type="component" value="Unassembled WGS sequence"/>
</dbReference>
<comment type="caution">
    <text evidence="6">The sequence shown here is derived from an EMBL/GenBank/DDBJ whole genome shotgun (WGS) entry which is preliminary data.</text>
</comment>
<evidence type="ECO:0000313" key="7">
    <source>
        <dbReference type="Proteomes" id="UP001606134"/>
    </source>
</evidence>
<evidence type="ECO:0000256" key="1">
    <source>
        <dbReference type="ARBA" id="ARBA00022452"/>
    </source>
</evidence>
<dbReference type="Gene3D" id="3.10.20.310">
    <property type="entry name" value="membrane protein fhac"/>
    <property type="match status" value="1"/>
</dbReference>
<evidence type="ECO:0000259" key="4">
    <source>
        <dbReference type="Pfam" id="PF03865"/>
    </source>
</evidence>
<dbReference type="Pfam" id="PF03865">
    <property type="entry name" value="ShlB"/>
    <property type="match status" value="1"/>
</dbReference>
<dbReference type="InterPro" id="IPR051544">
    <property type="entry name" value="TPS_OM_transporter"/>
</dbReference>
<evidence type="ECO:0000313" key="6">
    <source>
        <dbReference type="EMBL" id="MFG6485546.1"/>
    </source>
</evidence>
<protein>
    <submittedName>
        <fullName evidence="6">ShlB/FhaC/HecB family hemolysin secretion/activation protein</fullName>
    </submittedName>
</protein>